<dbReference type="EMBL" id="QVPD01000003">
    <property type="protein sequence ID" value="RFP61416.1"/>
    <property type="molecule type" value="Genomic_DNA"/>
</dbReference>
<reference evidence="3 4" key="1">
    <citation type="submission" date="2018-08" db="EMBL/GenBank/DDBJ databases">
        <title>Lysobacter weifangensis sp. nov., a new member of the family 'Xanthomonadaceae', isolated from soil in a farmland.</title>
        <authorList>
            <person name="Zhao H."/>
        </authorList>
    </citation>
    <scope>NUCLEOTIDE SEQUENCE [LARGE SCALE GENOMIC DNA]</scope>
    <source>
        <strain evidence="3 4">WF-2</strain>
    </source>
</reference>
<dbReference type="AlphaFoldDB" id="A0A372DPD9"/>
<feature type="compositionally biased region" description="Basic and acidic residues" evidence="1">
    <location>
        <begin position="96"/>
        <end position="109"/>
    </location>
</feature>
<organism evidence="3 4">
    <name type="scientific">Cognatiluteimonas weifangensis</name>
    <dbReference type="NCBI Taxonomy" id="2303539"/>
    <lineage>
        <taxon>Bacteria</taxon>
        <taxon>Pseudomonadati</taxon>
        <taxon>Pseudomonadota</taxon>
        <taxon>Gammaproteobacteria</taxon>
        <taxon>Lysobacterales</taxon>
        <taxon>Lysobacteraceae</taxon>
        <taxon>Cognatiluteimonas</taxon>
    </lineage>
</organism>
<name>A0A372DPD9_9GAMM</name>
<feature type="transmembrane region" description="Helical" evidence="2">
    <location>
        <begin position="59"/>
        <end position="78"/>
    </location>
</feature>
<comment type="caution">
    <text evidence="3">The sequence shown here is derived from an EMBL/GenBank/DDBJ whole genome shotgun (WGS) entry which is preliminary data.</text>
</comment>
<feature type="compositionally biased region" description="Basic residues" evidence="1">
    <location>
        <begin position="110"/>
        <end position="126"/>
    </location>
</feature>
<keyword evidence="4" id="KW-1185">Reference proteome</keyword>
<evidence type="ECO:0000256" key="2">
    <source>
        <dbReference type="SAM" id="Phobius"/>
    </source>
</evidence>
<evidence type="ECO:0000256" key="1">
    <source>
        <dbReference type="SAM" id="MobiDB-lite"/>
    </source>
</evidence>
<sequence length="126" mass="13218">MNHTLATLPGRARLLATQVGSGIRDAVPDNALKWVQTGAALGVLRSGSRRATRFVRRHPLTVVAAAAAAGAGLLWYAAQRRARQAEEAGGAPLEGEATRVEARRADGTRSARKRTAPRRGKTAAGS</sequence>
<keyword evidence="2" id="KW-0812">Transmembrane</keyword>
<gene>
    <name evidence="3" type="ORF">D0Y53_03570</name>
</gene>
<proteinExistence type="predicted"/>
<keyword evidence="2" id="KW-0472">Membrane</keyword>
<protein>
    <submittedName>
        <fullName evidence="3">Uncharacterized protein</fullName>
    </submittedName>
</protein>
<evidence type="ECO:0000313" key="3">
    <source>
        <dbReference type="EMBL" id="RFP61416.1"/>
    </source>
</evidence>
<dbReference type="OrthoDB" id="6057745at2"/>
<evidence type="ECO:0000313" key="4">
    <source>
        <dbReference type="Proteomes" id="UP000262917"/>
    </source>
</evidence>
<feature type="region of interest" description="Disordered" evidence="1">
    <location>
        <begin position="85"/>
        <end position="126"/>
    </location>
</feature>
<dbReference type="RefSeq" id="WP_117201842.1">
    <property type="nucleotide sequence ID" value="NZ_JBHTBK010000010.1"/>
</dbReference>
<dbReference type="Proteomes" id="UP000262917">
    <property type="component" value="Unassembled WGS sequence"/>
</dbReference>
<accession>A0A372DPD9</accession>
<keyword evidence="2" id="KW-1133">Transmembrane helix</keyword>